<dbReference type="Proteomes" id="UP000765509">
    <property type="component" value="Unassembled WGS sequence"/>
</dbReference>
<evidence type="ECO:0000256" key="1">
    <source>
        <dbReference type="SAM" id="MobiDB-lite"/>
    </source>
</evidence>
<protein>
    <submittedName>
        <fullName evidence="2">Uncharacterized protein</fullName>
    </submittedName>
</protein>
<evidence type="ECO:0000313" key="3">
    <source>
        <dbReference type="Proteomes" id="UP000765509"/>
    </source>
</evidence>
<accession>A0A9Q3F2U7</accession>
<keyword evidence="3" id="KW-1185">Reference proteome</keyword>
<reference evidence="2" key="1">
    <citation type="submission" date="2021-03" db="EMBL/GenBank/DDBJ databases">
        <title>Draft genome sequence of rust myrtle Austropuccinia psidii MF-1, a brazilian biotype.</title>
        <authorList>
            <person name="Quecine M.C."/>
            <person name="Pachon D.M.R."/>
            <person name="Bonatelli M.L."/>
            <person name="Correr F.H."/>
            <person name="Franceschini L.M."/>
            <person name="Leite T.F."/>
            <person name="Margarido G.R.A."/>
            <person name="Almeida C.A."/>
            <person name="Ferrarezi J.A."/>
            <person name="Labate C.A."/>
        </authorList>
    </citation>
    <scope>NUCLEOTIDE SEQUENCE</scope>
    <source>
        <strain evidence="2">MF-1</strain>
    </source>
</reference>
<dbReference type="AlphaFoldDB" id="A0A9Q3F2U7"/>
<sequence length="94" mass="11053">MDVPLELDTRYHERQKEKNNNQEKKTEASKSSSSHNQNYSSSSHKKKNFRVQKRDKPHSFLFHRDHKLMDSAKKEESRRACVPIMVGIIFLGPV</sequence>
<evidence type="ECO:0000313" key="2">
    <source>
        <dbReference type="EMBL" id="MBW0529640.1"/>
    </source>
</evidence>
<organism evidence="2 3">
    <name type="scientific">Austropuccinia psidii MF-1</name>
    <dbReference type="NCBI Taxonomy" id="1389203"/>
    <lineage>
        <taxon>Eukaryota</taxon>
        <taxon>Fungi</taxon>
        <taxon>Dikarya</taxon>
        <taxon>Basidiomycota</taxon>
        <taxon>Pucciniomycotina</taxon>
        <taxon>Pucciniomycetes</taxon>
        <taxon>Pucciniales</taxon>
        <taxon>Sphaerophragmiaceae</taxon>
        <taxon>Austropuccinia</taxon>
    </lineage>
</organism>
<dbReference type="EMBL" id="AVOT02035323">
    <property type="protein sequence ID" value="MBW0529640.1"/>
    <property type="molecule type" value="Genomic_DNA"/>
</dbReference>
<proteinExistence type="predicted"/>
<feature type="compositionally biased region" description="Basic and acidic residues" evidence="1">
    <location>
        <begin position="7"/>
        <end position="28"/>
    </location>
</feature>
<comment type="caution">
    <text evidence="2">The sequence shown here is derived from an EMBL/GenBank/DDBJ whole genome shotgun (WGS) entry which is preliminary data.</text>
</comment>
<feature type="compositionally biased region" description="Low complexity" evidence="1">
    <location>
        <begin position="29"/>
        <end position="42"/>
    </location>
</feature>
<feature type="region of interest" description="Disordered" evidence="1">
    <location>
        <begin position="1"/>
        <end position="58"/>
    </location>
</feature>
<gene>
    <name evidence="2" type="ORF">O181_069355</name>
</gene>
<name>A0A9Q3F2U7_9BASI</name>